<comment type="caution">
    <text evidence="5">The sequence shown here is derived from an EMBL/GenBank/DDBJ whole genome shotgun (WGS) entry which is preliminary data.</text>
</comment>
<keyword evidence="6" id="KW-1185">Reference proteome</keyword>
<dbReference type="Proteomes" id="UP000612456">
    <property type="component" value="Unassembled WGS sequence"/>
</dbReference>
<dbReference type="RefSeq" id="WP_188989242.1">
    <property type="nucleotide sequence ID" value="NZ_BMHP01000001.1"/>
</dbReference>
<keyword evidence="1" id="KW-0805">Transcription regulation</keyword>
<dbReference type="GO" id="GO:0043565">
    <property type="term" value="F:sequence-specific DNA binding"/>
    <property type="evidence" value="ECO:0007669"/>
    <property type="project" value="InterPro"/>
</dbReference>
<dbReference type="AlphaFoldDB" id="A0A916YMK8"/>
<dbReference type="GO" id="GO:0003700">
    <property type="term" value="F:DNA-binding transcription factor activity"/>
    <property type="evidence" value="ECO:0007669"/>
    <property type="project" value="InterPro"/>
</dbReference>
<proteinExistence type="predicted"/>
<name>A0A916YMK8_9BACL</name>
<dbReference type="SUPFAM" id="SSF51215">
    <property type="entry name" value="Regulatory protein AraC"/>
    <property type="match status" value="1"/>
</dbReference>
<dbReference type="InterPro" id="IPR020449">
    <property type="entry name" value="Tscrpt_reg_AraC-type_HTH"/>
</dbReference>
<reference evidence="5" key="1">
    <citation type="journal article" date="2014" name="Int. J. Syst. Evol. Microbiol.">
        <title>Complete genome sequence of Corynebacterium casei LMG S-19264T (=DSM 44701T), isolated from a smear-ripened cheese.</title>
        <authorList>
            <consortium name="US DOE Joint Genome Institute (JGI-PGF)"/>
            <person name="Walter F."/>
            <person name="Albersmeier A."/>
            <person name="Kalinowski J."/>
            <person name="Ruckert C."/>
        </authorList>
    </citation>
    <scope>NUCLEOTIDE SEQUENCE</scope>
    <source>
        <strain evidence="5">CGMCC 1.15178</strain>
    </source>
</reference>
<dbReference type="PROSITE" id="PS00041">
    <property type="entry name" value="HTH_ARAC_FAMILY_1"/>
    <property type="match status" value="1"/>
</dbReference>
<dbReference type="PANTHER" id="PTHR43280">
    <property type="entry name" value="ARAC-FAMILY TRANSCRIPTIONAL REGULATOR"/>
    <property type="match status" value="1"/>
</dbReference>
<dbReference type="InterPro" id="IPR003313">
    <property type="entry name" value="AraC-bd"/>
</dbReference>
<dbReference type="PRINTS" id="PR00032">
    <property type="entry name" value="HTHARAC"/>
</dbReference>
<organism evidence="5 6">
    <name type="scientific">Paenibacillus nasutitermitis</name>
    <dbReference type="NCBI Taxonomy" id="1652958"/>
    <lineage>
        <taxon>Bacteria</taxon>
        <taxon>Bacillati</taxon>
        <taxon>Bacillota</taxon>
        <taxon>Bacilli</taxon>
        <taxon>Bacillales</taxon>
        <taxon>Paenibacillaceae</taxon>
        <taxon>Paenibacillus</taxon>
    </lineage>
</organism>
<dbReference type="EMBL" id="BMHP01000001">
    <property type="protein sequence ID" value="GGD52547.1"/>
    <property type="molecule type" value="Genomic_DNA"/>
</dbReference>
<evidence type="ECO:0000313" key="6">
    <source>
        <dbReference type="Proteomes" id="UP000612456"/>
    </source>
</evidence>
<dbReference type="InterPro" id="IPR037923">
    <property type="entry name" value="HTH-like"/>
</dbReference>
<dbReference type="PROSITE" id="PS01124">
    <property type="entry name" value="HTH_ARAC_FAMILY_2"/>
    <property type="match status" value="1"/>
</dbReference>
<dbReference type="Pfam" id="PF02311">
    <property type="entry name" value="AraC_binding"/>
    <property type="match status" value="1"/>
</dbReference>
<dbReference type="InterPro" id="IPR009057">
    <property type="entry name" value="Homeodomain-like_sf"/>
</dbReference>
<evidence type="ECO:0000256" key="1">
    <source>
        <dbReference type="ARBA" id="ARBA00023015"/>
    </source>
</evidence>
<feature type="domain" description="HTH araC/xylS-type" evidence="4">
    <location>
        <begin position="187"/>
        <end position="285"/>
    </location>
</feature>
<evidence type="ECO:0000313" key="5">
    <source>
        <dbReference type="EMBL" id="GGD52547.1"/>
    </source>
</evidence>
<dbReference type="SUPFAM" id="SSF46689">
    <property type="entry name" value="Homeodomain-like"/>
    <property type="match status" value="2"/>
</dbReference>
<dbReference type="Gene3D" id="2.60.120.10">
    <property type="entry name" value="Jelly Rolls"/>
    <property type="match status" value="1"/>
</dbReference>
<dbReference type="InterPro" id="IPR014710">
    <property type="entry name" value="RmlC-like_jellyroll"/>
</dbReference>
<evidence type="ECO:0000256" key="3">
    <source>
        <dbReference type="ARBA" id="ARBA00023163"/>
    </source>
</evidence>
<sequence>MKPIVKPFPDDHPFPLSMVYKDTKQPQSELPDHIHDWHELVYIYSGKGTIFINHTFYQMEPGDLFVIPGNTIHRAFPDKQDPVTSTALFFNSSILPAETYGEAFSFHQLFRSSSAISYKLALPPIAAANFSAMIDELKLESERRGHGYRHMIAARLQLALLEISRLVPALHQPSFNEQNAARPEWFAEALAHIDRDVAGSSNLTELAALYSVSPEHFSRLFKQLIGMTFKTYINTKKMIHAKELLVTTDLKISAIALECGFDSLPHFHRMFKRLTGAAPAEYRQTASR</sequence>
<keyword evidence="2" id="KW-0238">DNA-binding</keyword>
<accession>A0A916YMK8</accession>
<dbReference type="Pfam" id="PF12833">
    <property type="entry name" value="HTH_18"/>
    <property type="match status" value="1"/>
</dbReference>
<dbReference type="SMART" id="SM00342">
    <property type="entry name" value="HTH_ARAC"/>
    <property type="match status" value="1"/>
</dbReference>
<dbReference type="PANTHER" id="PTHR43280:SF2">
    <property type="entry name" value="HTH-TYPE TRANSCRIPTIONAL REGULATOR EXSA"/>
    <property type="match status" value="1"/>
</dbReference>
<evidence type="ECO:0000256" key="2">
    <source>
        <dbReference type="ARBA" id="ARBA00023125"/>
    </source>
</evidence>
<dbReference type="InterPro" id="IPR018062">
    <property type="entry name" value="HTH_AraC-typ_CS"/>
</dbReference>
<dbReference type="InterPro" id="IPR018060">
    <property type="entry name" value="HTH_AraC"/>
</dbReference>
<protein>
    <submittedName>
        <fullName evidence="5">AraC family transcriptional regulator</fullName>
    </submittedName>
</protein>
<gene>
    <name evidence="5" type="ORF">GCM10010911_07640</name>
</gene>
<evidence type="ECO:0000259" key="4">
    <source>
        <dbReference type="PROSITE" id="PS01124"/>
    </source>
</evidence>
<reference evidence="5" key="2">
    <citation type="submission" date="2020-09" db="EMBL/GenBank/DDBJ databases">
        <authorList>
            <person name="Sun Q."/>
            <person name="Zhou Y."/>
        </authorList>
    </citation>
    <scope>NUCLEOTIDE SEQUENCE</scope>
    <source>
        <strain evidence="5">CGMCC 1.15178</strain>
    </source>
</reference>
<dbReference type="Gene3D" id="1.10.10.60">
    <property type="entry name" value="Homeodomain-like"/>
    <property type="match status" value="2"/>
</dbReference>
<keyword evidence="3" id="KW-0804">Transcription</keyword>